<dbReference type="GO" id="GO:0005829">
    <property type="term" value="C:cytosol"/>
    <property type="evidence" value="ECO:0007669"/>
    <property type="project" value="TreeGrafter"/>
</dbReference>
<dbReference type="GO" id="GO:0051015">
    <property type="term" value="F:actin filament binding"/>
    <property type="evidence" value="ECO:0007669"/>
    <property type="project" value="TreeGrafter"/>
</dbReference>
<feature type="domain" description="GBD/FH3" evidence="3">
    <location>
        <begin position="39"/>
        <end position="565"/>
    </location>
</feature>
<dbReference type="InterPro" id="IPR016024">
    <property type="entry name" value="ARM-type_fold"/>
</dbReference>
<keyword evidence="6" id="KW-1185">Reference proteome</keyword>
<dbReference type="PANTHER" id="PTHR45857">
    <property type="entry name" value="FORMIN-LIKE PROTEIN"/>
    <property type="match status" value="1"/>
</dbReference>
<comment type="similarity">
    <text evidence="1">Belongs to the formin homology family.</text>
</comment>
<dbReference type="FunFam" id="1.20.58.2220:FF:000001">
    <property type="entry name" value="Formin-like 1, isoform CRA_c"/>
    <property type="match status" value="1"/>
</dbReference>
<dbReference type="SMART" id="SM00498">
    <property type="entry name" value="FH2"/>
    <property type="match status" value="1"/>
</dbReference>
<accession>A0A671S447</accession>
<dbReference type="Proteomes" id="UP000472260">
    <property type="component" value="Unassembled WGS sequence"/>
</dbReference>
<proteinExistence type="inferred from homology"/>
<dbReference type="SUPFAM" id="SSF101447">
    <property type="entry name" value="Formin homology 2 domain (FH2 domain)"/>
    <property type="match status" value="1"/>
</dbReference>
<dbReference type="InterPro" id="IPR011989">
    <property type="entry name" value="ARM-like"/>
</dbReference>
<dbReference type="PROSITE" id="PS51444">
    <property type="entry name" value="FH2"/>
    <property type="match status" value="1"/>
</dbReference>
<dbReference type="SMART" id="SM01140">
    <property type="entry name" value="Drf_GBD"/>
    <property type="match status" value="1"/>
</dbReference>
<dbReference type="SMART" id="SM01139">
    <property type="entry name" value="Drf_FH3"/>
    <property type="match status" value="1"/>
</dbReference>
<evidence type="ECO:0000259" key="4">
    <source>
        <dbReference type="PROSITE" id="PS51444"/>
    </source>
</evidence>
<dbReference type="SUPFAM" id="SSF48371">
    <property type="entry name" value="ARM repeat"/>
    <property type="match status" value="1"/>
</dbReference>
<dbReference type="Gene3D" id="1.20.58.2220">
    <property type="entry name" value="Formin, FH2 domain"/>
    <property type="match status" value="1"/>
</dbReference>
<dbReference type="InterPro" id="IPR015425">
    <property type="entry name" value="FH2_Formin"/>
</dbReference>
<dbReference type="GO" id="GO:0031267">
    <property type="term" value="F:small GTPase binding"/>
    <property type="evidence" value="ECO:0007669"/>
    <property type="project" value="InterPro"/>
</dbReference>
<dbReference type="InterPro" id="IPR010472">
    <property type="entry name" value="FH3_dom"/>
</dbReference>
<protein>
    <submittedName>
        <fullName evidence="5">Formin-like protein 1</fullName>
    </submittedName>
</protein>
<evidence type="ECO:0000259" key="3">
    <source>
        <dbReference type="PROSITE" id="PS51232"/>
    </source>
</evidence>
<evidence type="ECO:0000313" key="6">
    <source>
        <dbReference type="Proteomes" id="UP000472260"/>
    </source>
</evidence>
<dbReference type="InterPro" id="IPR010473">
    <property type="entry name" value="GTPase-bd"/>
</dbReference>
<reference evidence="5" key="2">
    <citation type="submission" date="2025-09" db="UniProtKB">
        <authorList>
            <consortium name="Ensembl"/>
        </authorList>
    </citation>
    <scope>IDENTIFICATION</scope>
</reference>
<dbReference type="PROSITE" id="PS51232">
    <property type="entry name" value="GBD_FH3"/>
    <property type="match status" value="1"/>
</dbReference>
<dbReference type="GO" id="GO:0030866">
    <property type="term" value="P:cortical actin cytoskeleton organization"/>
    <property type="evidence" value="ECO:0007669"/>
    <property type="project" value="TreeGrafter"/>
</dbReference>
<dbReference type="InterPro" id="IPR042201">
    <property type="entry name" value="FH2_Formin_sf"/>
</dbReference>
<name>A0A671S447_9TELE</name>
<gene>
    <name evidence="5" type="primary">LOC107688135</name>
</gene>
<dbReference type="InterPro" id="IPR043592">
    <property type="entry name" value="FMNL_animal"/>
</dbReference>
<dbReference type="AlphaFoldDB" id="A0A671S447"/>
<feature type="region of interest" description="Disordered" evidence="2">
    <location>
        <begin position="437"/>
        <end position="489"/>
    </location>
</feature>
<dbReference type="PANTHER" id="PTHR45857:SF2">
    <property type="entry name" value="FORMIN-LIKE PROTEIN 1"/>
    <property type="match status" value="1"/>
</dbReference>
<dbReference type="InterPro" id="IPR014768">
    <property type="entry name" value="GBD/FH3_dom"/>
</dbReference>
<evidence type="ECO:0000313" key="5">
    <source>
        <dbReference type="Ensembl" id="ENSSANP00000090497.1"/>
    </source>
</evidence>
<sequence>MGNAVGGLEQMEGQEAKGSTGGSNVAPSTPKKKCAPAKLPMPPEEELEERFSVVLSSMNLPPDKMKLLSQYDNEKKWELVCDQERFQVRNPPSAYLTKIKSFYQDQGGVARRLTSVIPSPQFKKRVQESTQVLRELEISLRTNHIGWAQEFLNEENQGLDVLVDYLSYAQSDVPYVYSVISNIFHQHHYCRLMQSVEDLAKNVNHSPTHGMNRAARALTVRISNLTHSRRTMRHARLASQRDDVHLCIMCLRAIMNYQSGFNLVMTHPRCVNEITLSLNNKTPRTKALVLELLAAVCLVRGGHDIIISAFDNFKEVSGEKNRFEKLMEYFMNDDSNIDFMVACMQFINIVVHSVENMNFRVHLQYEFTQLGLDQYLESLKEMESEKLQVQIQAYLDNVFDVGALMEDAENKGEIMEHLTELQETNAQVNYTLWTQIHFGGIPPPPPPPPPGGGPPPPPPPPGCGPPPPPGAPPAPGAETGPKGRKPIQPKFKMPLLNWQALKPNQVTGTVFSELNDEQLLGELNMDVFAEQFKTKAQGPPTDLSKLKVKVAEKVPSKVSLLEPNKAKNLAITLRKGGMSPNDICTAIERYDQQSLSLDFLELLERFVPSEYEMKLLQNYEKEGRPLEDLSEEDRFMVRFGKISRLAQRINTLTFMGNFPESMKRLQPQVDAIIAASVSLKSSSKLKKMLEIILAFGNYMNSSKRGAAYGFRLQSLDLLLDTKSTDRTQTLMHFIANMVQEKYPELAGFHTELRFVDKAALVSLDSVLQDVRSLERGMEATKKEFLVQDDIPALKEFVKVNSDILDSLVKDGKTAQEAYTSVVEYYGENPKTTQPSMFFPLFVRFIKAYKVRDTAGPMMPKLPQMDLIAELKKRQVKPQVTDGAIEDIITGKNVL</sequence>
<feature type="region of interest" description="Disordered" evidence="2">
    <location>
        <begin position="1"/>
        <end position="45"/>
    </location>
</feature>
<feature type="compositionally biased region" description="Pro residues" evidence="2">
    <location>
        <begin position="441"/>
        <end position="475"/>
    </location>
</feature>
<evidence type="ECO:0000256" key="1">
    <source>
        <dbReference type="ARBA" id="ARBA00023449"/>
    </source>
</evidence>
<dbReference type="GO" id="GO:0008360">
    <property type="term" value="P:regulation of cell shape"/>
    <property type="evidence" value="ECO:0007669"/>
    <property type="project" value="TreeGrafter"/>
</dbReference>
<feature type="domain" description="FH2" evidence="4">
    <location>
        <begin position="483"/>
        <end position="874"/>
    </location>
</feature>
<dbReference type="GO" id="GO:0016477">
    <property type="term" value="P:cell migration"/>
    <property type="evidence" value="ECO:0007669"/>
    <property type="project" value="TreeGrafter"/>
</dbReference>
<organism evidence="5 6">
    <name type="scientific">Sinocyclocheilus anshuiensis</name>
    <dbReference type="NCBI Taxonomy" id="1608454"/>
    <lineage>
        <taxon>Eukaryota</taxon>
        <taxon>Metazoa</taxon>
        <taxon>Chordata</taxon>
        <taxon>Craniata</taxon>
        <taxon>Vertebrata</taxon>
        <taxon>Euteleostomi</taxon>
        <taxon>Actinopterygii</taxon>
        <taxon>Neopterygii</taxon>
        <taxon>Teleostei</taxon>
        <taxon>Ostariophysi</taxon>
        <taxon>Cypriniformes</taxon>
        <taxon>Cyprinidae</taxon>
        <taxon>Cyprininae</taxon>
        <taxon>Sinocyclocheilus</taxon>
    </lineage>
</organism>
<dbReference type="Pfam" id="PF02181">
    <property type="entry name" value="FH2"/>
    <property type="match status" value="1"/>
</dbReference>
<dbReference type="Pfam" id="PF06371">
    <property type="entry name" value="Drf_GBD"/>
    <property type="match status" value="2"/>
</dbReference>
<dbReference type="Gene3D" id="1.25.10.10">
    <property type="entry name" value="Leucine-rich Repeat Variant"/>
    <property type="match status" value="2"/>
</dbReference>
<reference evidence="5" key="1">
    <citation type="submission" date="2025-08" db="UniProtKB">
        <authorList>
            <consortium name="Ensembl"/>
        </authorList>
    </citation>
    <scope>IDENTIFICATION</scope>
</reference>
<evidence type="ECO:0000256" key="2">
    <source>
        <dbReference type="SAM" id="MobiDB-lite"/>
    </source>
</evidence>
<dbReference type="Pfam" id="PF06367">
    <property type="entry name" value="Drf_FH3"/>
    <property type="match status" value="1"/>
</dbReference>
<dbReference type="Ensembl" id="ENSSANT00000096116.1">
    <property type="protein sequence ID" value="ENSSANP00000090497.1"/>
    <property type="gene ID" value="ENSSANG00000044724.1"/>
</dbReference>